<gene>
    <name evidence="1" type="ORF">WMSIL1_LOCUS10409</name>
</gene>
<keyword evidence="2" id="KW-1185">Reference proteome</keyword>
<name>A0A564YWR9_HYMDI</name>
<sequence>MCKSHTRFRIFVLCTSFHHSPFPKYAQRYEISIEPLYPSVFSHVLISLSVRRIELFDCPLSWVKQRRQLISWSLDKLCMKVLSSSHMHEELETFCMGM</sequence>
<proteinExistence type="predicted"/>
<dbReference type="EMBL" id="CABIJS010000444">
    <property type="protein sequence ID" value="VUZ51640.1"/>
    <property type="molecule type" value="Genomic_DNA"/>
</dbReference>
<evidence type="ECO:0000313" key="2">
    <source>
        <dbReference type="Proteomes" id="UP000321570"/>
    </source>
</evidence>
<dbReference type="AlphaFoldDB" id="A0A564YWR9"/>
<accession>A0A564YWR9</accession>
<reference evidence="1 2" key="1">
    <citation type="submission" date="2019-07" db="EMBL/GenBank/DDBJ databases">
        <authorList>
            <person name="Jastrzebski P J."/>
            <person name="Paukszto L."/>
            <person name="Jastrzebski P J."/>
        </authorList>
    </citation>
    <scope>NUCLEOTIDE SEQUENCE [LARGE SCALE GENOMIC DNA]</scope>
    <source>
        <strain evidence="1 2">WMS-il1</strain>
    </source>
</reference>
<organism evidence="1 2">
    <name type="scientific">Hymenolepis diminuta</name>
    <name type="common">Rat tapeworm</name>
    <dbReference type="NCBI Taxonomy" id="6216"/>
    <lineage>
        <taxon>Eukaryota</taxon>
        <taxon>Metazoa</taxon>
        <taxon>Spiralia</taxon>
        <taxon>Lophotrochozoa</taxon>
        <taxon>Platyhelminthes</taxon>
        <taxon>Cestoda</taxon>
        <taxon>Eucestoda</taxon>
        <taxon>Cyclophyllidea</taxon>
        <taxon>Hymenolepididae</taxon>
        <taxon>Hymenolepis</taxon>
    </lineage>
</organism>
<evidence type="ECO:0000313" key="1">
    <source>
        <dbReference type="EMBL" id="VUZ51640.1"/>
    </source>
</evidence>
<protein>
    <submittedName>
        <fullName evidence="1">Uncharacterized protein</fullName>
    </submittedName>
</protein>
<dbReference type="Proteomes" id="UP000321570">
    <property type="component" value="Unassembled WGS sequence"/>
</dbReference>